<comment type="caution">
    <text evidence="5">The sequence shown here is derived from an EMBL/GenBank/DDBJ whole genome shotgun (WGS) entry which is preliminary data.</text>
</comment>
<dbReference type="InterPro" id="IPR027728">
    <property type="entry name" value="Topless_fam"/>
</dbReference>
<gene>
    <name evidence="5" type="ORF">LUZ63_006288</name>
</gene>
<dbReference type="AlphaFoldDB" id="A0A9Q0CPH7"/>
<dbReference type="SMART" id="SM00320">
    <property type="entry name" value="WD40"/>
    <property type="match status" value="2"/>
</dbReference>
<dbReference type="PANTHER" id="PTHR44083">
    <property type="entry name" value="TOPLESS-RELATED PROTEIN 1-RELATED"/>
    <property type="match status" value="1"/>
</dbReference>
<dbReference type="PROSITE" id="PS50082">
    <property type="entry name" value="WD_REPEATS_2"/>
    <property type="match status" value="2"/>
</dbReference>
<dbReference type="InterPro" id="IPR006594">
    <property type="entry name" value="LisH"/>
</dbReference>
<dbReference type="GO" id="GO:0006355">
    <property type="term" value="P:regulation of DNA-templated transcription"/>
    <property type="evidence" value="ECO:0007669"/>
    <property type="project" value="InterPro"/>
</dbReference>
<dbReference type="Gene3D" id="2.130.10.10">
    <property type="entry name" value="YVTN repeat-like/Quinoprotein amine dehydrogenase"/>
    <property type="match status" value="1"/>
</dbReference>
<feature type="domain" description="CTLH" evidence="4">
    <location>
        <begin position="47"/>
        <end position="106"/>
    </location>
</feature>
<evidence type="ECO:0000313" key="5">
    <source>
        <dbReference type="EMBL" id="KAJ1697776.1"/>
    </source>
</evidence>
<keyword evidence="1 3" id="KW-0853">WD repeat</keyword>
<evidence type="ECO:0000259" key="4">
    <source>
        <dbReference type="PROSITE" id="PS50897"/>
    </source>
</evidence>
<dbReference type="PROSITE" id="PS50897">
    <property type="entry name" value="CTLH"/>
    <property type="match status" value="1"/>
</dbReference>
<evidence type="ECO:0000256" key="1">
    <source>
        <dbReference type="ARBA" id="ARBA00022574"/>
    </source>
</evidence>
<name>A0A9Q0CPH7_9POAL</name>
<evidence type="ECO:0000313" key="6">
    <source>
        <dbReference type="Proteomes" id="UP001151287"/>
    </source>
</evidence>
<dbReference type="InterPro" id="IPR015943">
    <property type="entry name" value="WD40/YVTN_repeat-like_dom_sf"/>
</dbReference>
<dbReference type="SUPFAM" id="SSF50978">
    <property type="entry name" value="WD40 repeat-like"/>
    <property type="match status" value="1"/>
</dbReference>
<reference evidence="5" key="1">
    <citation type="journal article" date="2022" name="Cell">
        <title>Repeat-based holocentromeres influence genome architecture and karyotype evolution.</title>
        <authorList>
            <person name="Hofstatter P.G."/>
            <person name="Thangavel G."/>
            <person name="Lux T."/>
            <person name="Neumann P."/>
            <person name="Vondrak T."/>
            <person name="Novak P."/>
            <person name="Zhang M."/>
            <person name="Costa L."/>
            <person name="Castellani M."/>
            <person name="Scott A."/>
            <person name="Toegelov H."/>
            <person name="Fuchs J."/>
            <person name="Mata-Sucre Y."/>
            <person name="Dias Y."/>
            <person name="Vanzela A.L.L."/>
            <person name="Huettel B."/>
            <person name="Almeida C.C.S."/>
            <person name="Simkova H."/>
            <person name="Souza G."/>
            <person name="Pedrosa-Harand A."/>
            <person name="Macas J."/>
            <person name="Mayer K.F.X."/>
            <person name="Houben A."/>
            <person name="Marques A."/>
        </authorList>
    </citation>
    <scope>NUCLEOTIDE SEQUENCE</scope>
    <source>
        <strain evidence="5">RhyBre1mFocal</strain>
    </source>
</reference>
<feature type="repeat" description="WD" evidence="3">
    <location>
        <begin position="439"/>
        <end position="482"/>
    </location>
</feature>
<dbReference type="Pfam" id="PF21889">
    <property type="entry name" value="TPR1-like_2nd"/>
    <property type="match status" value="1"/>
</dbReference>
<dbReference type="InterPro" id="IPR054080">
    <property type="entry name" value="TPR1-like_2nd"/>
</dbReference>
<dbReference type="EMBL" id="JAMQYH010000002">
    <property type="protein sequence ID" value="KAJ1697776.1"/>
    <property type="molecule type" value="Genomic_DNA"/>
</dbReference>
<sequence>MSGNQGQSSAPVGMPAMSREFYFLLLQFLNEAGLHETAHSVERDSQVYFNLEYFEELIRAGDWAKAEWYLRGFFTNVQDNRYGLKMLFEIYKQKYFEALYRNEKDVALDILRREFRSIISADQDVYKELTLLFKFQDFRQHPQLMGWNNPQNARAALCSKMRDLVLKCPVLEDKLHFPTIPHSRLSTLVTQNPHWGHYLHERAMSNAVMTTIVEDCNHSKLMPPPLSMNPSVVPRQEQNIMPLPSSLPTVPTRSATGPSRSILDVRASPQRAIICQDSHSSDLMVPAKRLCALGPSISAEQSTLQICVQISTDGLQKSHTKEDLPTTLVMALLVGSSVVSIDFNPVQQTMLLVGTSSGEISIWDLSSRERIHRESFGIRNNPALSAALQDALDKENGFFSIRRVIWTTDGFFFAVAFCQHLVQMYRFSGKSSLTSQFEIDAHNGGINDIAFSQPIKKMFVVTGGDDGAIRVWSAVSGLLVHTFVANHLKPVISICPRSQVNYNYAKNIEHLILINNIFKYI</sequence>
<dbReference type="PROSITE" id="PS50896">
    <property type="entry name" value="LISH"/>
    <property type="match status" value="1"/>
</dbReference>
<dbReference type="Pfam" id="PF00400">
    <property type="entry name" value="WD40"/>
    <property type="match status" value="1"/>
</dbReference>
<keyword evidence="2" id="KW-0677">Repeat</keyword>
<keyword evidence="6" id="KW-1185">Reference proteome</keyword>
<dbReference type="InterPro" id="IPR036322">
    <property type="entry name" value="WD40_repeat_dom_sf"/>
</dbReference>
<dbReference type="PANTHER" id="PTHR44083:SF17">
    <property type="entry name" value="TRANSDUCIN FAMILY PROTEIN _ WD-40 REPEAT FAMILY PROTEIN"/>
    <property type="match status" value="1"/>
</dbReference>
<evidence type="ECO:0000256" key="2">
    <source>
        <dbReference type="ARBA" id="ARBA00022737"/>
    </source>
</evidence>
<feature type="repeat" description="WD" evidence="3">
    <location>
        <begin position="336"/>
        <end position="373"/>
    </location>
</feature>
<dbReference type="InterPro" id="IPR006595">
    <property type="entry name" value="CTLH_C"/>
</dbReference>
<protein>
    <recommendedName>
        <fullName evidence="4">CTLH domain-containing protein</fullName>
    </recommendedName>
</protein>
<dbReference type="InterPro" id="IPR001680">
    <property type="entry name" value="WD40_rpt"/>
</dbReference>
<accession>A0A9Q0CPH7</accession>
<evidence type="ECO:0000256" key="3">
    <source>
        <dbReference type="PROSITE-ProRule" id="PRU00221"/>
    </source>
</evidence>
<dbReference type="Proteomes" id="UP001151287">
    <property type="component" value="Unassembled WGS sequence"/>
</dbReference>
<dbReference type="PROSITE" id="PS50294">
    <property type="entry name" value="WD_REPEATS_REGION"/>
    <property type="match status" value="1"/>
</dbReference>
<dbReference type="OrthoDB" id="653221at2759"/>
<proteinExistence type="predicted"/>
<organism evidence="5 6">
    <name type="scientific">Rhynchospora breviuscula</name>
    <dbReference type="NCBI Taxonomy" id="2022672"/>
    <lineage>
        <taxon>Eukaryota</taxon>
        <taxon>Viridiplantae</taxon>
        <taxon>Streptophyta</taxon>
        <taxon>Embryophyta</taxon>
        <taxon>Tracheophyta</taxon>
        <taxon>Spermatophyta</taxon>
        <taxon>Magnoliopsida</taxon>
        <taxon>Liliopsida</taxon>
        <taxon>Poales</taxon>
        <taxon>Cyperaceae</taxon>
        <taxon>Cyperoideae</taxon>
        <taxon>Rhynchosporeae</taxon>
        <taxon>Rhynchospora</taxon>
    </lineage>
</organism>